<name>A0A2M7XBF1_9BACT</name>
<proteinExistence type="predicted"/>
<gene>
    <name evidence="1" type="ORF">CO174_04520</name>
</gene>
<evidence type="ECO:0000313" key="1">
    <source>
        <dbReference type="EMBL" id="PJA45200.1"/>
    </source>
</evidence>
<dbReference type="Proteomes" id="UP000229385">
    <property type="component" value="Unassembled WGS sequence"/>
</dbReference>
<reference evidence="2" key="1">
    <citation type="submission" date="2017-09" db="EMBL/GenBank/DDBJ databases">
        <title>Depth-based differentiation of microbial function through sediment-hosted aquifers and enrichment of novel symbionts in the deep terrestrial subsurface.</title>
        <authorList>
            <person name="Probst A.J."/>
            <person name="Ladd B."/>
            <person name="Jarett J.K."/>
            <person name="Geller-Mcgrath D.E."/>
            <person name="Sieber C.M.K."/>
            <person name="Emerson J.B."/>
            <person name="Anantharaman K."/>
            <person name="Thomas B.C."/>
            <person name="Malmstrom R."/>
            <person name="Stieglmeier M."/>
            <person name="Klingl A."/>
            <person name="Woyke T."/>
            <person name="Ryan C.M."/>
            <person name="Banfield J.F."/>
        </authorList>
    </citation>
    <scope>NUCLEOTIDE SEQUENCE [LARGE SCALE GENOMIC DNA]</scope>
</reference>
<evidence type="ECO:0000313" key="2">
    <source>
        <dbReference type="Proteomes" id="UP000229385"/>
    </source>
</evidence>
<comment type="caution">
    <text evidence="1">The sequence shown here is derived from an EMBL/GenBank/DDBJ whole genome shotgun (WGS) entry which is preliminary data.</text>
</comment>
<dbReference type="EMBL" id="PFWU01000047">
    <property type="protein sequence ID" value="PJA45200.1"/>
    <property type="molecule type" value="Genomic_DNA"/>
</dbReference>
<sequence length="342" mass="38819">MSERSYRYPAKNVVREMGMRFLPPFSHPDDLVLYLPAPENLEFDGYRAKGLLPSQMLGVEHDDQVFEAVRANARGIHLVQGNVACAVDKIQAEGLPRLRAANLDLDGSQHTFTEELLALARVMPSPRGSSLIITSHAARDQNALVQGTVNGCKILSGLPSMGSFLTNYGRIMGLFEKLLQLIPRNESTPLSHLQRELGLLWWVVLMFGVIDPDKEGRYYVLDQDFLSQSSQVLDRITREVERIVSSSRHRTGLELFADEELRDLLLTRRVRTEVTAMRRVAYWSQGRQPMRTWMFKIQPIPEGMERPTMQELLEHVWELACLAPLVYVDRDGEIVTFGGTLT</sequence>
<organism evidence="1 2">
    <name type="scientific">Candidatus Uhrbacteria bacterium CG_4_9_14_3_um_filter_50_9</name>
    <dbReference type="NCBI Taxonomy" id="1975035"/>
    <lineage>
        <taxon>Bacteria</taxon>
        <taxon>Candidatus Uhriibacteriota</taxon>
    </lineage>
</organism>
<dbReference type="AlphaFoldDB" id="A0A2M7XBF1"/>
<accession>A0A2M7XBF1</accession>
<protein>
    <submittedName>
        <fullName evidence="1">Uncharacterized protein</fullName>
    </submittedName>
</protein>